<keyword evidence="1" id="KW-0812">Transmembrane</keyword>
<evidence type="ECO:0000256" key="1">
    <source>
        <dbReference type="SAM" id="Phobius"/>
    </source>
</evidence>
<protein>
    <recommendedName>
        <fullName evidence="4">WXG100 family type VII secretion target</fullName>
    </recommendedName>
</protein>
<gene>
    <name evidence="2" type="ORF">H3146_25115</name>
</gene>
<dbReference type="AlphaFoldDB" id="A0A7W3ZQH9"/>
<organism evidence="2 3">
    <name type="scientific">Streptomyces alkaliterrae</name>
    <dbReference type="NCBI Taxonomy" id="2213162"/>
    <lineage>
        <taxon>Bacteria</taxon>
        <taxon>Bacillati</taxon>
        <taxon>Actinomycetota</taxon>
        <taxon>Actinomycetes</taxon>
        <taxon>Kitasatosporales</taxon>
        <taxon>Streptomycetaceae</taxon>
        <taxon>Streptomyces</taxon>
    </lineage>
</organism>
<sequence>MSFSVRSADIDGFGAMVDRAAVHMDHAKSFADRLPDLKLSASMSELWGTVAELHTEHRDKASTALKAYRRALVASGAELAKSARYYAETDEKEAASLDATYPASKRGPRPQPTLGGAAESGLLFQDAEDPLATFARSGDPHFFERLVMKQRVDTLLDNFSVDDGLVFLREAVGNVLDFSSPSVIINEVIYVFTGQNLLDKMAQWVTGDWGTFETCAKGWLSLAEFSSSVSKNLKTGNKTLSASWNGNAADAAWIYFDSLAKQLEEASATFRELYGHYNKIAEQIAGFVNHLKATASLIMDLAIMIFLEMILASKAAASVVGAFMAAAFMAAAAYKAVRIVSLYQNAEIALLGLFVTLNAARQTGTEQLEQKIREIGAFPLPGKGYDHRAV</sequence>
<feature type="transmembrane region" description="Helical" evidence="1">
    <location>
        <begin position="301"/>
        <end position="334"/>
    </location>
</feature>
<keyword evidence="1" id="KW-0472">Membrane</keyword>
<proteinExistence type="predicted"/>
<dbReference type="EMBL" id="JABJWZ010000402">
    <property type="protein sequence ID" value="MBB1256602.1"/>
    <property type="molecule type" value="Genomic_DNA"/>
</dbReference>
<evidence type="ECO:0000313" key="2">
    <source>
        <dbReference type="EMBL" id="MBB1256602.1"/>
    </source>
</evidence>
<evidence type="ECO:0008006" key="4">
    <source>
        <dbReference type="Google" id="ProtNLM"/>
    </source>
</evidence>
<reference evidence="3" key="1">
    <citation type="submission" date="2020-05" db="EMBL/GenBank/DDBJ databases">
        <title>Classification of alakaliphilic streptomycetes isolated from an alkaline soil next to Lonar Crater, India and a proposal for the recognition of Streptomyces alkaliterrae sp. nov.</title>
        <authorList>
            <person name="Golinska P."/>
        </authorList>
    </citation>
    <scope>NUCLEOTIDE SEQUENCE [LARGE SCALE GENOMIC DNA]</scope>
    <source>
        <strain evidence="3">OF3</strain>
    </source>
</reference>
<accession>A0A7W3ZQH9</accession>
<dbReference type="Proteomes" id="UP000525686">
    <property type="component" value="Unassembled WGS sequence"/>
</dbReference>
<dbReference type="RefSeq" id="WP_181355534.1">
    <property type="nucleotide sequence ID" value="NZ_JABJWZ010000402.1"/>
</dbReference>
<keyword evidence="1" id="KW-1133">Transmembrane helix</keyword>
<evidence type="ECO:0000313" key="3">
    <source>
        <dbReference type="Proteomes" id="UP000525686"/>
    </source>
</evidence>
<name>A0A7W3ZQH9_9ACTN</name>
<comment type="caution">
    <text evidence="2">The sequence shown here is derived from an EMBL/GenBank/DDBJ whole genome shotgun (WGS) entry which is preliminary data.</text>
</comment>